<accession>B2ZYJ2</accession>
<sequence length="100" mass="11437">MSCGKDLTPEPLSWERGVQALSNLPTKAEVLNYTLGFHLYSDEHHVYIARSVSRRLSHLQEDVLAIPKQAIVETLSLLSYEHQDDRRARIDAYKKASTTR</sequence>
<dbReference type="RefSeq" id="YP_001950198.2">
    <property type="nucleotide sequence ID" value="NC_010811.2"/>
</dbReference>
<dbReference type="KEGG" id="vg:6369737"/>
<organism evidence="1 2">
    <name type="scientific">Ralstonia phage phiRSL1</name>
    <dbReference type="NCBI Taxonomy" id="1980924"/>
    <lineage>
        <taxon>Viruses</taxon>
        <taxon>Duplodnaviria</taxon>
        <taxon>Heunggongvirae</taxon>
        <taxon>Uroviricota</taxon>
        <taxon>Caudoviricetes</taxon>
        <taxon>Mieseafarmvirus</taxon>
        <taxon>Mieseafarmvirus RSL1</taxon>
    </lineage>
</organism>
<proteinExistence type="predicted"/>
<evidence type="ECO:0000313" key="2">
    <source>
        <dbReference type="Proteomes" id="UP000001034"/>
    </source>
</evidence>
<dbReference type="GeneID" id="6369737"/>
<keyword evidence="2" id="KW-1185">Reference proteome</keyword>
<name>B2ZYJ2_9CAUD</name>
<dbReference type="EMBL" id="AB366653">
    <property type="protein sequence ID" value="BAG41768.2"/>
    <property type="molecule type" value="Genomic_DNA"/>
</dbReference>
<reference evidence="1 2" key="1">
    <citation type="journal article" date="2010" name="Virology">
        <title>A jumbo phage infecting the phytopathogen Ralstonia solanacearum defines a new lineage of the Myoviridae family.</title>
        <authorList>
            <person name="Yamada T."/>
            <person name="Satoh S."/>
            <person name="Ishikawa H."/>
            <person name="Fujiwara A."/>
            <person name="Kawasaki T."/>
            <person name="Fujie M."/>
            <person name="Ogata H."/>
        </authorList>
    </citation>
    <scope>NUCLEOTIDE SEQUENCE [LARGE SCALE GENOMIC DNA]</scope>
</reference>
<dbReference type="Proteomes" id="UP000001034">
    <property type="component" value="Segment"/>
</dbReference>
<evidence type="ECO:0000313" key="1">
    <source>
        <dbReference type="EMBL" id="BAG41768.2"/>
    </source>
</evidence>
<protein>
    <submittedName>
        <fullName evidence="1">Uncharacterized protein</fullName>
    </submittedName>
</protein>